<dbReference type="InterPro" id="IPR003593">
    <property type="entry name" value="AAA+_ATPase"/>
</dbReference>
<keyword evidence="8" id="KW-1278">Translocase</keyword>
<sequence>MTADNEQVRSTDASAHAATQLRRGANSASRVEPGTGPLTGVNGRGSSVPAVRVEGVVRRFGATVALDGAGLEVPAGMVFGLLGPNGAGKTTLVRILATLLAPDAGRAEVFGHDVGGEPAAVRELIGLTGQFAAVDELLTGRENLEMFGRLFNLPREDARGRAGELVERFGLAQAADRPARTYSGGMRRRLDIASSLVTRPQVLFLDEPTTGLDPRSRNEIWAIVRELRREGTTILLTTQYLEEADQLTDRIAVIDRGKVIAEGTGNELKDRVGGQILEVELSSAGQRDRAQAVLARVGCGEPQPDERPDRLTLPAPRNGLALVEEAAAALRRAQIGVTDIGLRRPTLDDVFLQLTGAPPSEDGGGPGPRAWRRTRPQQPAPNGPAPRGHVLRLRRPSPQAVRSAATDTAIVTGRNLRHFIRQPDLLVFSTIQPVLFVLLFVYVFGGAIGRSLPNGVAYVDFLLPGIFVQSVTFGASQTAVGLKEDLTRGVVDRFRSMPMARSAVLAGRTVADLVRNIAIIGLMIAVGYVVGFRFLGGVAGAVACVAVVAAFGLALSWIFAFVALTVRGAETAQTAGFVVIFPLVFASSVFVPVATFPDWLQTFAKINPVTVTADAARSLAIYGTPASLGAAAAWIGGLLAVFIPLSVWRYRRIG</sequence>
<comment type="caution">
    <text evidence="17">The sequence shown here is derived from an EMBL/GenBank/DDBJ whole genome shotgun (WGS) entry which is preliminary data.</text>
</comment>
<dbReference type="PANTHER" id="PTHR42711">
    <property type="entry name" value="ABC TRANSPORTER ATP-BINDING PROTEIN"/>
    <property type="match status" value="1"/>
</dbReference>
<dbReference type="PROSITE" id="PS50893">
    <property type="entry name" value="ABC_TRANSPORTER_2"/>
    <property type="match status" value="1"/>
</dbReference>
<dbReference type="PROSITE" id="PS51012">
    <property type="entry name" value="ABC_TM2"/>
    <property type="match status" value="1"/>
</dbReference>
<dbReference type="Pfam" id="PF01061">
    <property type="entry name" value="ABC2_membrane"/>
    <property type="match status" value="1"/>
</dbReference>
<evidence type="ECO:0000256" key="12">
    <source>
        <dbReference type="ARBA" id="ARBA00049985"/>
    </source>
</evidence>
<keyword evidence="5 13" id="KW-0812">Transmembrane</keyword>
<keyword evidence="18" id="KW-1185">Reference proteome</keyword>
<feature type="region of interest" description="Disordered" evidence="14">
    <location>
        <begin position="1"/>
        <end position="45"/>
    </location>
</feature>
<feature type="transmembrane region" description="Helical" evidence="13">
    <location>
        <begin position="576"/>
        <end position="596"/>
    </location>
</feature>
<dbReference type="InterPro" id="IPR027417">
    <property type="entry name" value="P-loop_NTPase"/>
</dbReference>
<evidence type="ECO:0000313" key="17">
    <source>
        <dbReference type="EMBL" id="TCO12963.1"/>
    </source>
</evidence>
<dbReference type="InterPro" id="IPR013525">
    <property type="entry name" value="ABC2_TM"/>
</dbReference>
<comment type="subcellular location">
    <subcellularLocation>
        <location evidence="13">Cell membrane</location>
        <topology evidence="13">Multi-pass membrane protein</topology>
    </subcellularLocation>
    <subcellularLocation>
        <location evidence="2">Cell membrane</location>
        <topology evidence="2">Peripheral membrane protein</topology>
        <orientation evidence="2">Cytoplasmic side</orientation>
    </subcellularLocation>
    <subcellularLocation>
        <location evidence="1">Membrane</location>
        <topology evidence="1">Multi-pass membrane protein</topology>
    </subcellularLocation>
</comment>
<evidence type="ECO:0000256" key="8">
    <source>
        <dbReference type="ARBA" id="ARBA00022967"/>
    </source>
</evidence>
<name>A0ABY2B9U9_9ACTN</name>
<evidence type="ECO:0000256" key="11">
    <source>
        <dbReference type="ARBA" id="ARBA00023251"/>
    </source>
</evidence>
<dbReference type="PROSITE" id="PS00211">
    <property type="entry name" value="ABC_TRANSPORTER_1"/>
    <property type="match status" value="1"/>
</dbReference>
<gene>
    <name evidence="17" type="ORF">EV644_12487</name>
</gene>
<organism evidence="17 18">
    <name type="scientific">Kribbella orskensis</name>
    <dbReference type="NCBI Taxonomy" id="2512216"/>
    <lineage>
        <taxon>Bacteria</taxon>
        <taxon>Bacillati</taxon>
        <taxon>Actinomycetota</taxon>
        <taxon>Actinomycetes</taxon>
        <taxon>Propionibacteriales</taxon>
        <taxon>Kribbellaceae</taxon>
        <taxon>Kribbella</taxon>
    </lineage>
</organism>
<keyword evidence="3 13" id="KW-0813">Transport</keyword>
<dbReference type="InterPro" id="IPR047817">
    <property type="entry name" value="ABC2_TM_bact-type"/>
</dbReference>
<feature type="transmembrane region" description="Helical" evidence="13">
    <location>
        <begin position="503"/>
        <end position="528"/>
    </location>
</feature>
<dbReference type="InterPro" id="IPR017871">
    <property type="entry name" value="ABC_transporter-like_CS"/>
</dbReference>
<evidence type="ECO:0000256" key="9">
    <source>
        <dbReference type="ARBA" id="ARBA00022989"/>
    </source>
</evidence>
<evidence type="ECO:0000313" key="18">
    <source>
        <dbReference type="Proteomes" id="UP000295818"/>
    </source>
</evidence>
<keyword evidence="6" id="KW-0547">Nucleotide-binding</keyword>
<evidence type="ECO:0000256" key="7">
    <source>
        <dbReference type="ARBA" id="ARBA00022840"/>
    </source>
</evidence>
<evidence type="ECO:0000256" key="10">
    <source>
        <dbReference type="ARBA" id="ARBA00023136"/>
    </source>
</evidence>
<dbReference type="InterPro" id="IPR005894">
    <property type="entry name" value="DrrA"/>
</dbReference>
<dbReference type="SUPFAM" id="SSF52540">
    <property type="entry name" value="P-loop containing nucleoside triphosphate hydrolases"/>
    <property type="match status" value="1"/>
</dbReference>
<feature type="domain" description="ABC transporter" evidence="15">
    <location>
        <begin position="51"/>
        <end position="281"/>
    </location>
</feature>
<dbReference type="InterPro" id="IPR050763">
    <property type="entry name" value="ABC_transporter_ATP-binding"/>
</dbReference>
<proteinExistence type="inferred from homology"/>
<keyword evidence="4 13" id="KW-1003">Cell membrane</keyword>
<feature type="transmembrane region" description="Helical" evidence="13">
    <location>
        <begin position="425"/>
        <end position="449"/>
    </location>
</feature>
<dbReference type="SMART" id="SM00382">
    <property type="entry name" value="AAA"/>
    <property type="match status" value="1"/>
</dbReference>
<evidence type="ECO:0000256" key="5">
    <source>
        <dbReference type="ARBA" id="ARBA00022692"/>
    </source>
</evidence>
<evidence type="ECO:0000256" key="4">
    <source>
        <dbReference type="ARBA" id="ARBA00022475"/>
    </source>
</evidence>
<evidence type="ECO:0000256" key="14">
    <source>
        <dbReference type="SAM" id="MobiDB-lite"/>
    </source>
</evidence>
<evidence type="ECO:0000259" key="16">
    <source>
        <dbReference type="PROSITE" id="PS51012"/>
    </source>
</evidence>
<dbReference type="PANTHER" id="PTHR42711:SF19">
    <property type="entry name" value="DOXORUBICIN RESISTANCE ATP-BINDING PROTEIN DRRA"/>
    <property type="match status" value="1"/>
</dbReference>
<reference evidence="17 18" key="1">
    <citation type="journal article" date="2015" name="Stand. Genomic Sci.">
        <title>Genomic Encyclopedia of Bacterial and Archaeal Type Strains, Phase III: the genomes of soil and plant-associated and newly described type strains.</title>
        <authorList>
            <person name="Whitman W.B."/>
            <person name="Woyke T."/>
            <person name="Klenk H.P."/>
            <person name="Zhou Y."/>
            <person name="Lilburn T.G."/>
            <person name="Beck B.J."/>
            <person name="De Vos P."/>
            <person name="Vandamme P."/>
            <person name="Eisen J.A."/>
            <person name="Garrity G."/>
            <person name="Hugenholtz P."/>
            <person name="Kyrpides N.C."/>
        </authorList>
    </citation>
    <scope>NUCLEOTIDE SEQUENCE [LARGE SCALE GENOMIC DNA]</scope>
    <source>
        <strain evidence="17 18">VKM Ac-2538</strain>
    </source>
</reference>
<evidence type="ECO:0000256" key="13">
    <source>
        <dbReference type="RuleBase" id="RU361157"/>
    </source>
</evidence>
<evidence type="ECO:0000256" key="6">
    <source>
        <dbReference type="ARBA" id="ARBA00022741"/>
    </source>
</evidence>
<evidence type="ECO:0000256" key="2">
    <source>
        <dbReference type="ARBA" id="ARBA00004413"/>
    </source>
</evidence>
<evidence type="ECO:0000256" key="3">
    <source>
        <dbReference type="ARBA" id="ARBA00022448"/>
    </source>
</evidence>
<dbReference type="EMBL" id="SLWM01000024">
    <property type="protein sequence ID" value="TCO12963.1"/>
    <property type="molecule type" value="Genomic_DNA"/>
</dbReference>
<protein>
    <recommendedName>
        <fullName evidence="13">Transport permease protein</fullName>
    </recommendedName>
</protein>
<keyword evidence="9 13" id="KW-1133">Transmembrane helix</keyword>
<evidence type="ECO:0000259" key="15">
    <source>
        <dbReference type="PROSITE" id="PS50893"/>
    </source>
</evidence>
<evidence type="ECO:0000256" key="1">
    <source>
        <dbReference type="ARBA" id="ARBA00004141"/>
    </source>
</evidence>
<keyword evidence="11" id="KW-0046">Antibiotic resistance</keyword>
<dbReference type="Proteomes" id="UP000295818">
    <property type="component" value="Unassembled WGS sequence"/>
</dbReference>
<keyword evidence="10 13" id="KW-0472">Membrane</keyword>
<feature type="domain" description="ABC transmembrane type-2" evidence="16">
    <location>
        <begin position="424"/>
        <end position="653"/>
    </location>
</feature>
<dbReference type="InterPro" id="IPR003439">
    <property type="entry name" value="ABC_transporter-like_ATP-bd"/>
</dbReference>
<comment type="caution">
    <text evidence="13">Lacks conserved residue(s) required for the propagation of feature annotation.</text>
</comment>
<dbReference type="Pfam" id="PF00005">
    <property type="entry name" value="ABC_tran"/>
    <property type="match status" value="1"/>
</dbReference>
<accession>A0ABY2B9U9</accession>
<comment type="similarity">
    <text evidence="13">Belongs to the ABC-2 integral membrane protein family.</text>
</comment>
<feature type="transmembrane region" description="Helical" evidence="13">
    <location>
        <begin position="628"/>
        <end position="648"/>
    </location>
</feature>
<feature type="transmembrane region" description="Helical" evidence="13">
    <location>
        <begin position="534"/>
        <end position="564"/>
    </location>
</feature>
<dbReference type="Gene3D" id="3.40.50.300">
    <property type="entry name" value="P-loop containing nucleotide triphosphate hydrolases"/>
    <property type="match status" value="1"/>
</dbReference>
<feature type="region of interest" description="Disordered" evidence="14">
    <location>
        <begin position="355"/>
        <end position="391"/>
    </location>
</feature>
<dbReference type="NCBIfam" id="TIGR01188">
    <property type="entry name" value="drrA"/>
    <property type="match status" value="1"/>
</dbReference>
<feature type="compositionally biased region" description="Polar residues" evidence="14">
    <location>
        <begin position="1"/>
        <end position="13"/>
    </location>
</feature>
<comment type="similarity">
    <text evidence="12">Belongs to the ABC transporter superfamily. Drug exporter-1 (DrugE1) (TC 3.A.1.105) family.</text>
</comment>
<keyword evidence="7" id="KW-0067">ATP-binding</keyword>